<comment type="caution">
    <text evidence="3">The sequence shown here is derived from an EMBL/GenBank/DDBJ whole genome shotgun (WGS) entry which is preliminary data.</text>
</comment>
<gene>
    <name evidence="3" type="ORF">Tsumi_01170</name>
</gene>
<keyword evidence="4" id="KW-1185">Reference proteome</keyword>
<dbReference type="Proteomes" id="UP001628220">
    <property type="component" value="Unassembled WGS sequence"/>
</dbReference>
<sequence length="114" mass="13437">MQSQISLLERYDQLLEEMKQKVGVEIKATTMRSYYTVRKHLHAFIQEKFHTSDIAFGLIEEDLLDCLQHYSVGKLGHSQGHYRKMALAVKKVCRLAYREGRYKQKVCGVRRIFN</sequence>
<dbReference type="Pfam" id="PF13102">
    <property type="entry name" value="Phage_int_SAM_5"/>
    <property type="match status" value="1"/>
</dbReference>
<protein>
    <recommendedName>
        <fullName evidence="2">Phage integrase SAM-like domain-containing protein</fullName>
    </recommendedName>
</protein>
<name>A0ABQ0E012_9PORP</name>
<dbReference type="EMBL" id="BAAFSF010000001">
    <property type="protein sequence ID" value="GAB1251013.1"/>
    <property type="molecule type" value="Genomic_DNA"/>
</dbReference>
<dbReference type="InterPro" id="IPR010998">
    <property type="entry name" value="Integrase_recombinase_N"/>
</dbReference>
<keyword evidence="1" id="KW-0238">DNA-binding</keyword>
<reference evidence="3 4" key="1">
    <citation type="journal article" date="2025" name="Int. J. Syst. Evol. Microbiol.">
        <title>Desulfovibrio falkowii sp. nov., Porphyromonas miyakawae sp. nov., Mediterraneibacter flintii sp. nov. and Owariibacterium komagatae gen. nov., sp. nov., isolated from human faeces.</title>
        <authorList>
            <person name="Hamaguchi T."/>
            <person name="Ohara M."/>
            <person name="Hisatomi A."/>
            <person name="Sekiguchi K."/>
            <person name="Takeda J.I."/>
            <person name="Ueyama J."/>
            <person name="Ito M."/>
            <person name="Nishiwaki H."/>
            <person name="Ogi T."/>
            <person name="Hirayama M."/>
            <person name="Ohkuma M."/>
            <person name="Sakamoto M."/>
            <person name="Ohno K."/>
        </authorList>
    </citation>
    <scope>NUCLEOTIDE SEQUENCE [LARGE SCALE GENOMIC DNA]</scope>
    <source>
        <strain evidence="3 4">13CB11C</strain>
    </source>
</reference>
<feature type="domain" description="Phage integrase SAM-like" evidence="2">
    <location>
        <begin position="6"/>
        <end position="105"/>
    </location>
</feature>
<evidence type="ECO:0000313" key="4">
    <source>
        <dbReference type="Proteomes" id="UP001628220"/>
    </source>
</evidence>
<dbReference type="InterPro" id="IPR025269">
    <property type="entry name" value="SAM-like_dom"/>
</dbReference>
<proteinExistence type="predicted"/>
<accession>A0ABQ0E012</accession>
<evidence type="ECO:0000313" key="3">
    <source>
        <dbReference type="EMBL" id="GAB1251013.1"/>
    </source>
</evidence>
<evidence type="ECO:0000256" key="1">
    <source>
        <dbReference type="ARBA" id="ARBA00023125"/>
    </source>
</evidence>
<dbReference type="Gene3D" id="1.10.150.130">
    <property type="match status" value="1"/>
</dbReference>
<organism evidence="3 4">
    <name type="scientific">Porphyromonas miyakawae</name>
    <dbReference type="NCBI Taxonomy" id="3137470"/>
    <lineage>
        <taxon>Bacteria</taxon>
        <taxon>Pseudomonadati</taxon>
        <taxon>Bacteroidota</taxon>
        <taxon>Bacteroidia</taxon>
        <taxon>Bacteroidales</taxon>
        <taxon>Porphyromonadaceae</taxon>
        <taxon>Porphyromonas</taxon>
    </lineage>
</organism>
<evidence type="ECO:0000259" key="2">
    <source>
        <dbReference type="Pfam" id="PF13102"/>
    </source>
</evidence>